<feature type="compositionally biased region" description="Acidic residues" evidence="1">
    <location>
        <begin position="359"/>
        <end position="368"/>
    </location>
</feature>
<reference evidence="3 4" key="1">
    <citation type="submission" date="2017-04" db="EMBL/GenBank/DDBJ databases">
        <authorList>
            <person name="Afonso C.L."/>
            <person name="Miller P.J."/>
            <person name="Scott M.A."/>
            <person name="Spackman E."/>
            <person name="Goraichik I."/>
            <person name="Dimitrov K.M."/>
            <person name="Suarez D.L."/>
            <person name="Swayne D.E."/>
        </authorList>
    </citation>
    <scope>NUCLEOTIDE SEQUENCE [LARGE SCALE GENOMIC DNA]</scope>
    <source>
        <strain evidence="3 4">CGMCC 1.12644</strain>
    </source>
</reference>
<dbReference type="Proteomes" id="UP000192330">
    <property type="component" value="Unassembled WGS sequence"/>
</dbReference>
<sequence>MSEDMTGQVVNEVLSKKANAARREQEARVLSPARALRRALSRSADALWGLAIVADGMQQETLVLDVCLDGVPHDALVMVLDGLDGVTGAVVLDRATVRSVIEVQTLGRVTSQPLDQRPLTQTDAAMCAPLLDAMLGRLSANLEGHPAQGEYTGYRFGAMVEDTRALGVLMDAAEFHSFLVSVEIGDGLRRGEILLILPVLPKPEPATRPDPPRDPLSAKNAGRMQMVEARIEAVLSRIRMPLSAASRLKPGNLLPLPENVLNQVELSAGGVHIANGCRLGQMGGFRAVRVTFPASSKTTGPRVEAETEQVKAVKNPAKAMAIASPKPVVDEPVDIPDLPEIPGIDDFSDLSSDPGAELNIDDDLLTLN</sequence>
<organism evidence="3 4">
    <name type="scientific">Primorskyibacter flagellatus</name>
    <dbReference type="NCBI Taxonomy" id="1387277"/>
    <lineage>
        <taxon>Bacteria</taxon>
        <taxon>Pseudomonadati</taxon>
        <taxon>Pseudomonadota</taxon>
        <taxon>Alphaproteobacteria</taxon>
        <taxon>Rhodobacterales</taxon>
        <taxon>Roseobacteraceae</taxon>
        <taxon>Primorskyibacter</taxon>
    </lineage>
</organism>
<keyword evidence="4" id="KW-1185">Reference proteome</keyword>
<evidence type="ECO:0000313" key="3">
    <source>
        <dbReference type="EMBL" id="SMD11691.1"/>
    </source>
</evidence>
<evidence type="ECO:0000313" key="4">
    <source>
        <dbReference type="Proteomes" id="UP000192330"/>
    </source>
</evidence>
<name>A0A1W2EPT8_9RHOB</name>
<dbReference type="Pfam" id="PF01052">
    <property type="entry name" value="FliMN_C"/>
    <property type="match status" value="1"/>
</dbReference>
<dbReference type="Gene3D" id="2.30.330.10">
    <property type="entry name" value="SpoA-like"/>
    <property type="match status" value="1"/>
</dbReference>
<dbReference type="RefSeq" id="WP_084355089.1">
    <property type="nucleotide sequence ID" value="NZ_FWYD01000036.1"/>
</dbReference>
<dbReference type="InterPro" id="IPR001543">
    <property type="entry name" value="FliN-like_C"/>
</dbReference>
<keyword evidence="3" id="KW-0966">Cell projection</keyword>
<dbReference type="STRING" id="1387277.SAMN06295998_1369"/>
<gene>
    <name evidence="3" type="ORF">SAMN06295998_1369</name>
</gene>
<dbReference type="OrthoDB" id="7824563at2"/>
<dbReference type="SUPFAM" id="SSF101801">
    <property type="entry name" value="Surface presentation of antigens (SPOA)"/>
    <property type="match status" value="1"/>
</dbReference>
<protein>
    <submittedName>
        <fullName evidence="3">Flagellar motor switch protein FliM</fullName>
    </submittedName>
</protein>
<evidence type="ECO:0000259" key="2">
    <source>
        <dbReference type="Pfam" id="PF01052"/>
    </source>
</evidence>
<dbReference type="InterPro" id="IPR036429">
    <property type="entry name" value="SpoA-like_sf"/>
</dbReference>
<evidence type="ECO:0000256" key="1">
    <source>
        <dbReference type="SAM" id="MobiDB-lite"/>
    </source>
</evidence>
<dbReference type="AlphaFoldDB" id="A0A1W2EPT8"/>
<accession>A0A1W2EPT8</accession>
<feature type="domain" description="Flagellar motor switch protein FliN-like C-terminal" evidence="2">
    <location>
        <begin position="224"/>
        <end position="291"/>
    </location>
</feature>
<keyword evidence="3" id="KW-0282">Flagellum</keyword>
<proteinExistence type="predicted"/>
<feature type="region of interest" description="Disordered" evidence="1">
    <location>
        <begin position="328"/>
        <end position="368"/>
    </location>
</feature>
<keyword evidence="3" id="KW-0969">Cilium</keyword>
<dbReference type="EMBL" id="FWYD01000036">
    <property type="protein sequence ID" value="SMD11691.1"/>
    <property type="molecule type" value="Genomic_DNA"/>
</dbReference>